<keyword evidence="2" id="KW-0732">Signal</keyword>
<dbReference type="Pfam" id="PF10282">
    <property type="entry name" value="Lactonase"/>
    <property type="match status" value="1"/>
</dbReference>
<gene>
    <name evidence="3" type="ORF">DFR24_3810</name>
</gene>
<evidence type="ECO:0000256" key="1">
    <source>
        <dbReference type="SAM" id="MobiDB-lite"/>
    </source>
</evidence>
<dbReference type="Gene3D" id="2.130.10.10">
    <property type="entry name" value="YVTN repeat-like/Quinoprotein amine dehydrogenase"/>
    <property type="match status" value="2"/>
</dbReference>
<dbReference type="SUPFAM" id="SSF50974">
    <property type="entry name" value="Nitrous oxide reductase, N-terminal domain"/>
    <property type="match status" value="1"/>
</dbReference>
<proteinExistence type="predicted"/>
<name>A0A4S3K5Y8_9GAMM</name>
<dbReference type="InterPro" id="IPR051200">
    <property type="entry name" value="Host-pathogen_enzymatic-act"/>
</dbReference>
<evidence type="ECO:0000313" key="4">
    <source>
        <dbReference type="Proteomes" id="UP000295341"/>
    </source>
</evidence>
<evidence type="ECO:0000313" key="3">
    <source>
        <dbReference type="EMBL" id="TDU26779.1"/>
    </source>
</evidence>
<dbReference type="Pfam" id="PF02239">
    <property type="entry name" value="Cytochrom_D1"/>
    <property type="match status" value="1"/>
</dbReference>
<dbReference type="RefSeq" id="WP_133882945.1">
    <property type="nucleotide sequence ID" value="NZ_MWIN01000009.1"/>
</dbReference>
<feature type="chain" id="PRO_5030100195" evidence="2">
    <location>
        <begin position="19"/>
        <end position="393"/>
    </location>
</feature>
<dbReference type="Proteomes" id="UP000295341">
    <property type="component" value="Unassembled WGS sequence"/>
</dbReference>
<dbReference type="InterPro" id="IPR015943">
    <property type="entry name" value="WD40/YVTN_repeat-like_dom_sf"/>
</dbReference>
<feature type="compositionally biased region" description="Low complexity" evidence="1">
    <location>
        <begin position="30"/>
        <end position="44"/>
    </location>
</feature>
<dbReference type="EMBL" id="SOBT01000010">
    <property type="protein sequence ID" value="TDU26779.1"/>
    <property type="molecule type" value="Genomic_DNA"/>
</dbReference>
<organism evidence="3 4">
    <name type="scientific">Panacagrimonas perspica</name>
    <dbReference type="NCBI Taxonomy" id="381431"/>
    <lineage>
        <taxon>Bacteria</taxon>
        <taxon>Pseudomonadati</taxon>
        <taxon>Pseudomonadota</taxon>
        <taxon>Gammaproteobacteria</taxon>
        <taxon>Nevskiales</taxon>
        <taxon>Nevskiaceae</taxon>
        <taxon>Panacagrimonas</taxon>
    </lineage>
</organism>
<accession>A0A4S3K5Y8</accession>
<evidence type="ECO:0000256" key="2">
    <source>
        <dbReference type="SAM" id="SignalP"/>
    </source>
</evidence>
<reference evidence="3 4" key="1">
    <citation type="submission" date="2019-03" db="EMBL/GenBank/DDBJ databases">
        <title>Genomic Encyclopedia of Type Strains, Phase IV (KMG-IV): sequencing the most valuable type-strain genomes for metagenomic binning, comparative biology and taxonomic classification.</title>
        <authorList>
            <person name="Goeker M."/>
        </authorList>
    </citation>
    <scope>NUCLEOTIDE SEQUENCE [LARGE SCALE GENOMIC DNA]</scope>
    <source>
        <strain evidence="3 4">DSM 26377</strain>
    </source>
</reference>
<feature type="region of interest" description="Disordered" evidence="1">
    <location>
        <begin position="21"/>
        <end position="47"/>
    </location>
</feature>
<comment type="caution">
    <text evidence="3">The sequence shown here is derived from an EMBL/GenBank/DDBJ whole genome shotgun (WGS) entry which is preliminary data.</text>
</comment>
<dbReference type="NCBIfam" id="TIGR02276">
    <property type="entry name" value="beta_rpt_yvtn"/>
    <property type="match status" value="1"/>
</dbReference>
<dbReference type="AlphaFoldDB" id="A0A4S3K5Y8"/>
<feature type="signal peptide" evidence="2">
    <location>
        <begin position="1"/>
        <end position="18"/>
    </location>
</feature>
<dbReference type="PROSITE" id="PS51257">
    <property type="entry name" value="PROKAR_LIPOPROTEIN"/>
    <property type="match status" value="1"/>
</dbReference>
<protein>
    <submittedName>
        <fullName evidence="3">YVTN family beta-propeller protein</fullName>
    </submittedName>
</protein>
<dbReference type="PANTHER" id="PTHR47197">
    <property type="entry name" value="PROTEIN NIRF"/>
    <property type="match status" value="1"/>
</dbReference>
<dbReference type="InterPro" id="IPR011964">
    <property type="entry name" value="YVTN_b-propeller_repeat"/>
</dbReference>
<dbReference type="InterPro" id="IPR011045">
    <property type="entry name" value="N2O_reductase_N"/>
</dbReference>
<dbReference type="InterPro" id="IPR019405">
    <property type="entry name" value="Lactonase_7-beta_prop"/>
</dbReference>
<keyword evidence="4" id="KW-1185">Reference proteome</keyword>
<dbReference type="PANTHER" id="PTHR47197:SF3">
    <property type="entry name" value="DIHYDRO-HEME D1 DEHYDROGENASE"/>
    <property type="match status" value="1"/>
</dbReference>
<dbReference type="OrthoDB" id="145213at2"/>
<sequence length="393" mass="41672">MKPSFVKLALVTVAVSMSACNKPDSPPATDPATAPAAPASAAAATGASLPKGGPAGLAYVSNQEGEISVIDLATLETVGGIPPGASSPRGIGISEDGRYLITANREEGNVSVIERETGKLVRQVPIGENPEFVRVRGAYAFVSFEPESEGGPPPAPGSPEALALEKKRAEAKEKDDDDERAQIAVVDIEQGTVIRKIMGGMETEGIEFSADGKNILITNEADDTITVHEIETGKLIKTIDTKTHGPRPRGIKMAPDGKSYVATLEHGNKLLVLDEKFDPVKTVPTGNVPYGVAFDRKGERLFVALAHGKALQVFDAKTLVPIKEVPTGTRCWHFTFTPDDKQILVACGRSNEVVVIDATTLTEVKRIEDKKLPWGIVTWPKSVGSLDVPSATP</sequence>